<dbReference type="Proteomes" id="UP001164250">
    <property type="component" value="Chromosome 12"/>
</dbReference>
<proteinExistence type="predicted"/>
<evidence type="ECO:0000313" key="1">
    <source>
        <dbReference type="EMBL" id="KAJ0082754.1"/>
    </source>
</evidence>
<reference evidence="2" key="1">
    <citation type="journal article" date="2023" name="G3 (Bethesda)">
        <title>Genome assembly and association tests identify interacting loci associated with vigor, precocity, and sex in interspecific pistachio rootstocks.</title>
        <authorList>
            <person name="Palmer W."/>
            <person name="Jacygrad E."/>
            <person name="Sagayaradj S."/>
            <person name="Cavanaugh K."/>
            <person name="Han R."/>
            <person name="Bertier L."/>
            <person name="Beede B."/>
            <person name="Kafkas S."/>
            <person name="Golino D."/>
            <person name="Preece J."/>
            <person name="Michelmore R."/>
        </authorList>
    </citation>
    <scope>NUCLEOTIDE SEQUENCE [LARGE SCALE GENOMIC DNA]</scope>
</reference>
<evidence type="ECO:0000313" key="2">
    <source>
        <dbReference type="Proteomes" id="UP001164250"/>
    </source>
</evidence>
<gene>
    <name evidence="1" type="ORF">Patl1_10504</name>
</gene>
<organism evidence="1 2">
    <name type="scientific">Pistacia atlantica</name>
    <dbReference type="NCBI Taxonomy" id="434234"/>
    <lineage>
        <taxon>Eukaryota</taxon>
        <taxon>Viridiplantae</taxon>
        <taxon>Streptophyta</taxon>
        <taxon>Embryophyta</taxon>
        <taxon>Tracheophyta</taxon>
        <taxon>Spermatophyta</taxon>
        <taxon>Magnoliopsida</taxon>
        <taxon>eudicotyledons</taxon>
        <taxon>Gunneridae</taxon>
        <taxon>Pentapetalae</taxon>
        <taxon>rosids</taxon>
        <taxon>malvids</taxon>
        <taxon>Sapindales</taxon>
        <taxon>Anacardiaceae</taxon>
        <taxon>Pistacia</taxon>
    </lineage>
</organism>
<comment type="caution">
    <text evidence="1">The sequence shown here is derived from an EMBL/GenBank/DDBJ whole genome shotgun (WGS) entry which is preliminary data.</text>
</comment>
<keyword evidence="2" id="KW-1185">Reference proteome</keyword>
<protein>
    <submittedName>
        <fullName evidence="1">Uncharacterized protein</fullName>
    </submittedName>
</protein>
<accession>A0ACC1A933</accession>
<sequence length="83" mass="9432">MAVVHTKMLSAVLELSTAAPVIIPICDVEEGLCLKSSGDYLGIAAKKKKMAKHKLPWTKYEEAEKRKIYEPLQWKRNQFAAMR</sequence>
<dbReference type="EMBL" id="CM047908">
    <property type="protein sequence ID" value="KAJ0082754.1"/>
    <property type="molecule type" value="Genomic_DNA"/>
</dbReference>
<name>A0ACC1A933_9ROSI</name>